<dbReference type="OrthoDB" id="6105938at2759"/>
<dbReference type="Proteomes" id="UP000276215">
    <property type="component" value="Unassembled WGS sequence"/>
</dbReference>
<evidence type="ECO:0000313" key="3">
    <source>
        <dbReference type="Proteomes" id="UP000276215"/>
    </source>
</evidence>
<protein>
    <submittedName>
        <fullName evidence="2">Uncharacterized protein</fullName>
    </submittedName>
</protein>
<reference evidence="2 3" key="1">
    <citation type="journal article" date="2018" name="Nat. Ecol. Evol.">
        <title>Pezizomycetes genomes reveal the molecular basis of ectomycorrhizal truffle lifestyle.</title>
        <authorList>
            <person name="Murat C."/>
            <person name="Payen T."/>
            <person name="Noel B."/>
            <person name="Kuo A."/>
            <person name="Morin E."/>
            <person name="Chen J."/>
            <person name="Kohler A."/>
            <person name="Krizsan K."/>
            <person name="Balestrini R."/>
            <person name="Da Silva C."/>
            <person name="Montanini B."/>
            <person name="Hainaut M."/>
            <person name="Levati E."/>
            <person name="Barry K.W."/>
            <person name="Belfiori B."/>
            <person name="Cichocki N."/>
            <person name="Clum A."/>
            <person name="Dockter R.B."/>
            <person name="Fauchery L."/>
            <person name="Guy J."/>
            <person name="Iotti M."/>
            <person name="Le Tacon F."/>
            <person name="Lindquist E.A."/>
            <person name="Lipzen A."/>
            <person name="Malagnac F."/>
            <person name="Mello A."/>
            <person name="Molinier V."/>
            <person name="Miyauchi S."/>
            <person name="Poulain J."/>
            <person name="Riccioni C."/>
            <person name="Rubini A."/>
            <person name="Sitrit Y."/>
            <person name="Splivallo R."/>
            <person name="Traeger S."/>
            <person name="Wang M."/>
            <person name="Zifcakova L."/>
            <person name="Wipf D."/>
            <person name="Zambonelli A."/>
            <person name="Paolocci F."/>
            <person name="Nowrousian M."/>
            <person name="Ottonello S."/>
            <person name="Baldrian P."/>
            <person name="Spatafora J.W."/>
            <person name="Henrissat B."/>
            <person name="Nagy L.G."/>
            <person name="Aury J.M."/>
            <person name="Wincker P."/>
            <person name="Grigoriev I.V."/>
            <person name="Bonfante P."/>
            <person name="Martin F.M."/>
        </authorList>
    </citation>
    <scope>NUCLEOTIDE SEQUENCE [LARGE SCALE GENOMIC DNA]</scope>
    <source>
        <strain evidence="2 3">120613-1</strain>
    </source>
</reference>
<dbReference type="EMBL" id="ML120614">
    <property type="protein sequence ID" value="RPA89102.1"/>
    <property type="molecule type" value="Genomic_DNA"/>
</dbReference>
<name>A0A3N4JD80_9PEZI</name>
<dbReference type="EMBL" id="ML120416">
    <property type="protein sequence ID" value="RPA96229.1"/>
    <property type="molecule type" value="Genomic_DNA"/>
</dbReference>
<accession>A0A3N4JD80</accession>
<evidence type="ECO:0000313" key="1">
    <source>
        <dbReference type="EMBL" id="RPA89102.1"/>
    </source>
</evidence>
<gene>
    <name evidence="2" type="ORF">L873DRAFT_1791719</name>
    <name evidence="1" type="ORF">L873DRAFT_1796317</name>
</gene>
<keyword evidence="3" id="KW-1185">Reference proteome</keyword>
<evidence type="ECO:0000313" key="2">
    <source>
        <dbReference type="EMBL" id="RPA96229.1"/>
    </source>
</evidence>
<organism evidence="2 3">
    <name type="scientific">Choiromyces venosus 120613-1</name>
    <dbReference type="NCBI Taxonomy" id="1336337"/>
    <lineage>
        <taxon>Eukaryota</taxon>
        <taxon>Fungi</taxon>
        <taxon>Dikarya</taxon>
        <taxon>Ascomycota</taxon>
        <taxon>Pezizomycotina</taxon>
        <taxon>Pezizomycetes</taxon>
        <taxon>Pezizales</taxon>
        <taxon>Tuberaceae</taxon>
        <taxon>Choiromyces</taxon>
    </lineage>
</organism>
<dbReference type="AlphaFoldDB" id="A0A3N4JD80"/>
<proteinExistence type="predicted"/>
<sequence>MLISPLFPFLNILPRKTVFYSIRRALLSTLNAPTVYANFFKKYNFEKYTFEPGRSPEQEFQLLAKTRQWGTKQTTRNQRLLEIAIRQAEFFERFEDFREDGWDEGKIADVKNQYEVLTGVSSHKEDEAREAYEDVVEGKTAIAKFFIENQCPGYSYSYRSSVVELSELVEAREDMWEEIAGDRERRGSYKKTEEYYRLQREFQVATEECFESFLRVKIGSLEEKETRPWETLAELLKLGKAPMDRSTAAELIKTVHINIYDFIDLFTFHLPPSANTLEKLLTTEFYRVQKLRFPDVVTLAAYSRLIHRVYNLENAKTNGTLVLLLHRLKEHFRSIDDLMKMIHHRNPWDGTPSPDMAKKTLRQIFPREWERLDKELRERFPREWRKDNGG</sequence>